<evidence type="ECO:0000313" key="2">
    <source>
        <dbReference type="EMBL" id="OXR44020.1"/>
    </source>
</evidence>
<feature type="transmembrane region" description="Helical" evidence="1">
    <location>
        <begin position="44"/>
        <end position="66"/>
    </location>
</feature>
<feature type="transmembrane region" description="Helical" evidence="1">
    <location>
        <begin position="232"/>
        <end position="251"/>
    </location>
</feature>
<accession>A0A231H5A4</accession>
<dbReference type="RefSeq" id="WP_094025939.1">
    <property type="nucleotide sequence ID" value="NZ_NGAF01000007.1"/>
</dbReference>
<keyword evidence="3" id="KW-1185">Reference proteome</keyword>
<comment type="caution">
    <text evidence="2">The sequence shown here is derived from an EMBL/GenBank/DDBJ whole genome shotgun (WGS) entry which is preliminary data.</text>
</comment>
<reference evidence="2 3" key="1">
    <citation type="submission" date="2017-07" db="EMBL/GenBank/DDBJ databases">
        <title>First draft Genome Sequence of Nocardia cerradoensis isolated from human infection.</title>
        <authorList>
            <person name="Carrasco G."/>
        </authorList>
    </citation>
    <scope>NUCLEOTIDE SEQUENCE [LARGE SCALE GENOMIC DNA]</scope>
    <source>
        <strain evidence="2 3">CNM20130759</strain>
    </source>
</reference>
<organism evidence="2 3">
    <name type="scientific">Nocardia cerradoensis</name>
    <dbReference type="NCBI Taxonomy" id="85688"/>
    <lineage>
        <taxon>Bacteria</taxon>
        <taxon>Bacillati</taxon>
        <taxon>Actinomycetota</taxon>
        <taxon>Actinomycetes</taxon>
        <taxon>Mycobacteriales</taxon>
        <taxon>Nocardiaceae</taxon>
        <taxon>Nocardia</taxon>
    </lineage>
</organism>
<sequence length="314" mass="34827">MLVAAVVFRGWWWELCVRWSRGPLPEANLLLGHSVLFWGRLGKGLQFVAGLPVIFDLIGAAALNEFGRRHVKRLRRAKNRITATRDAARLLERLRALECRVKSDLTVGQRGRATPEYESLLASLVETFDGELMCASCKPAMPPVSEVDGIVVVGPDPCVYKWECEHGQKAFESRVEAAFIDTLAGSDKTAWRSAEYVDRRVERIGSVLLGVLALVAPTYLIAQWTVGSHLPGLMVALAIGLVILAPLTYLTTEPDKRHRAGAVLAWLWAAVCWLPVPITRSIVWVMHREHPAHPLRWIASGLFIFGSLLDLLAS</sequence>
<feature type="transmembrane region" description="Helical" evidence="1">
    <location>
        <begin position="207"/>
        <end position="226"/>
    </location>
</feature>
<keyword evidence="1" id="KW-0472">Membrane</keyword>
<evidence type="ECO:0000313" key="3">
    <source>
        <dbReference type="Proteomes" id="UP000215506"/>
    </source>
</evidence>
<keyword evidence="1" id="KW-1133">Transmembrane helix</keyword>
<keyword evidence="1" id="KW-0812">Transmembrane</keyword>
<protein>
    <submittedName>
        <fullName evidence="2">Uncharacterized protein</fullName>
    </submittedName>
</protein>
<feature type="transmembrane region" description="Helical" evidence="1">
    <location>
        <begin position="263"/>
        <end position="283"/>
    </location>
</feature>
<proteinExistence type="predicted"/>
<evidence type="ECO:0000256" key="1">
    <source>
        <dbReference type="SAM" id="Phobius"/>
    </source>
</evidence>
<feature type="transmembrane region" description="Helical" evidence="1">
    <location>
        <begin position="295"/>
        <end position="313"/>
    </location>
</feature>
<dbReference type="Proteomes" id="UP000215506">
    <property type="component" value="Unassembled WGS sequence"/>
</dbReference>
<dbReference type="AlphaFoldDB" id="A0A231H5A4"/>
<gene>
    <name evidence="2" type="ORF">B7C42_03576</name>
</gene>
<name>A0A231H5A4_9NOCA</name>
<dbReference type="EMBL" id="NGAF01000007">
    <property type="protein sequence ID" value="OXR44020.1"/>
    <property type="molecule type" value="Genomic_DNA"/>
</dbReference>